<evidence type="ECO:0000256" key="1">
    <source>
        <dbReference type="ARBA" id="ARBA00005863"/>
    </source>
</evidence>
<dbReference type="InterPro" id="IPR005645">
    <property type="entry name" value="FSH-like_dom"/>
</dbReference>
<proteinExistence type="inferred from homology"/>
<dbReference type="GO" id="GO:0016787">
    <property type="term" value="F:hydrolase activity"/>
    <property type="evidence" value="ECO:0007669"/>
    <property type="project" value="UniProtKB-KW"/>
</dbReference>
<feature type="domain" description="Serine hydrolase" evidence="3">
    <location>
        <begin position="25"/>
        <end position="250"/>
    </location>
</feature>
<gene>
    <name evidence="4" type="ORF">C8A04DRAFT_40060</name>
</gene>
<dbReference type="GeneID" id="87821420"/>
<comment type="similarity">
    <text evidence="1">Belongs to the LovG family.</text>
</comment>
<dbReference type="InterPro" id="IPR050593">
    <property type="entry name" value="LovG"/>
</dbReference>
<keyword evidence="2 4" id="KW-0378">Hydrolase</keyword>
<reference evidence="4" key="1">
    <citation type="journal article" date="2023" name="Mol. Phylogenet. Evol.">
        <title>Genome-scale phylogeny and comparative genomics of the fungal order Sordariales.</title>
        <authorList>
            <person name="Hensen N."/>
            <person name="Bonometti L."/>
            <person name="Westerberg I."/>
            <person name="Brannstrom I.O."/>
            <person name="Guillou S."/>
            <person name="Cros-Aarteil S."/>
            <person name="Calhoun S."/>
            <person name="Haridas S."/>
            <person name="Kuo A."/>
            <person name="Mondo S."/>
            <person name="Pangilinan J."/>
            <person name="Riley R."/>
            <person name="LaButti K."/>
            <person name="Andreopoulos B."/>
            <person name="Lipzen A."/>
            <person name="Chen C."/>
            <person name="Yan M."/>
            <person name="Daum C."/>
            <person name="Ng V."/>
            <person name="Clum A."/>
            <person name="Steindorff A."/>
            <person name="Ohm R.A."/>
            <person name="Martin F."/>
            <person name="Silar P."/>
            <person name="Natvig D.O."/>
            <person name="Lalanne C."/>
            <person name="Gautier V."/>
            <person name="Ament-Velasquez S.L."/>
            <person name="Kruys A."/>
            <person name="Hutchinson M.I."/>
            <person name="Powell A.J."/>
            <person name="Barry K."/>
            <person name="Miller A.N."/>
            <person name="Grigoriev I.V."/>
            <person name="Debuchy R."/>
            <person name="Gladieux P."/>
            <person name="Hiltunen Thoren M."/>
            <person name="Johannesson H."/>
        </authorList>
    </citation>
    <scope>NUCLEOTIDE SEQUENCE</scope>
    <source>
        <strain evidence="4">CBS 141.50</strain>
    </source>
</reference>
<dbReference type="GO" id="GO:0005634">
    <property type="term" value="C:nucleus"/>
    <property type="evidence" value="ECO:0007669"/>
    <property type="project" value="TreeGrafter"/>
</dbReference>
<dbReference type="GO" id="GO:0005737">
    <property type="term" value="C:cytoplasm"/>
    <property type="evidence" value="ECO:0007669"/>
    <property type="project" value="TreeGrafter"/>
</dbReference>
<dbReference type="Pfam" id="PF03959">
    <property type="entry name" value="FSH1"/>
    <property type="match status" value="1"/>
</dbReference>
<name>A0AAN6ZIB1_9PEZI</name>
<dbReference type="EMBL" id="MU853636">
    <property type="protein sequence ID" value="KAK4140270.1"/>
    <property type="molecule type" value="Genomic_DNA"/>
</dbReference>
<dbReference type="RefSeq" id="XP_062633641.1">
    <property type="nucleotide sequence ID" value="XM_062784807.1"/>
</dbReference>
<dbReference type="PANTHER" id="PTHR48070">
    <property type="entry name" value="ESTERASE OVCA2"/>
    <property type="match status" value="1"/>
</dbReference>
<keyword evidence="5" id="KW-1185">Reference proteome</keyword>
<dbReference type="GO" id="GO:0044550">
    <property type="term" value="P:secondary metabolite biosynthetic process"/>
    <property type="evidence" value="ECO:0007669"/>
    <property type="project" value="TreeGrafter"/>
</dbReference>
<evidence type="ECO:0000259" key="3">
    <source>
        <dbReference type="Pfam" id="PF03959"/>
    </source>
</evidence>
<protein>
    <submittedName>
        <fullName evidence="4">Serine hydrolase FSH</fullName>
    </submittedName>
</protein>
<organism evidence="4 5">
    <name type="scientific">Dichotomopilus funicola</name>
    <dbReference type="NCBI Taxonomy" id="1934379"/>
    <lineage>
        <taxon>Eukaryota</taxon>
        <taxon>Fungi</taxon>
        <taxon>Dikarya</taxon>
        <taxon>Ascomycota</taxon>
        <taxon>Pezizomycotina</taxon>
        <taxon>Sordariomycetes</taxon>
        <taxon>Sordariomycetidae</taxon>
        <taxon>Sordariales</taxon>
        <taxon>Chaetomiaceae</taxon>
        <taxon>Dichotomopilus</taxon>
    </lineage>
</organism>
<evidence type="ECO:0000313" key="4">
    <source>
        <dbReference type="EMBL" id="KAK4140270.1"/>
    </source>
</evidence>
<reference evidence="4" key="2">
    <citation type="submission" date="2023-05" db="EMBL/GenBank/DDBJ databases">
        <authorList>
            <consortium name="Lawrence Berkeley National Laboratory"/>
            <person name="Steindorff A."/>
            <person name="Hensen N."/>
            <person name="Bonometti L."/>
            <person name="Westerberg I."/>
            <person name="Brannstrom I.O."/>
            <person name="Guillou S."/>
            <person name="Cros-Aarteil S."/>
            <person name="Calhoun S."/>
            <person name="Haridas S."/>
            <person name="Kuo A."/>
            <person name="Mondo S."/>
            <person name="Pangilinan J."/>
            <person name="Riley R."/>
            <person name="Labutti K."/>
            <person name="Andreopoulos B."/>
            <person name="Lipzen A."/>
            <person name="Chen C."/>
            <person name="Yanf M."/>
            <person name="Daum C."/>
            <person name="Ng V."/>
            <person name="Clum A."/>
            <person name="Ohm R."/>
            <person name="Martin F."/>
            <person name="Silar P."/>
            <person name="Natvig D."/>
            <person name="Lalanne C."/>
            <person name="Gautier V."/>
            <person name="Ament-Velasquez S.L."/>
            <person name="Kruys A."/>
            <person name="Hutchinson M.I."/>
            <person name="Powell A.J."/>
            <person name="Barry K."/>
            <person name="Miller A.N."/>
            <person name="Grigoriev I.V."/>
            <person name="Debuchy R."/>
            <person name="Gladieux P."/>
            <person name="Thoren M.H."/>
            <person name="Johannesson H."/>
        </authorList>
    </citation>
    <scope>NUCLEOTIDE SEQUENCE</scope>
    <source>
        <strain evidence="4">CBS 141.50</strain>
    </source>
</reference>
<dbReference type="Proteomes" id="UP001302676">
    <property type="component" value="Unassembled WGS sequence"/>
</dbReference>
<evidence type="ECO:0000313" key="5">
    <source>
        <dbReference type="Proteomes" id="UP001302676"/>
    </source>
</evidence>
<dbReference type="InterPro" id="IPR029058">
    <property type="entry name" value="AB_hydrolase_fold"/>
</dbReference>
<dbReference type="SUPFAM" id="SSF53474">
    <property type="entry name" value="alpha/beta-Hydrolases"/>
    <property type="match status" value="1"/>
</dbReference>
<sequence length="267" mass="30272">MYFETWVLDEKADAAVVTERELDARPRILCLHGGGVSAAIFRAQARALIRHLPDFRLVFADAPYLSEPGPGIVPVYETWGPFRRWLRWKNHHPELDDHTAADTIISGLEQCKEDDEGVGPWVALLGFSQGAKIAASLLYEQQIRKEREGYADTDYRFGVLLAGRGPLLSFSHHSVSPALMTPAQLSMQEFDYPFPSPHVLRIPTIHVHGLQDIGLPYHRKLAWQYCDPKTSTTIEWNGNHRVPIKRDDVTRVALEIYRTARKQGVIV</sequence>
<accession>A0AAN6ZIB1</accession>
<comment type="caution">
    <text evidence="4">The sequence shown here is derived from an EMBL/GenBank/DDBJ whole genome shotgun (WGS) entry which is preliminary data.</text>
</comment>
<dbReference type="AlphaFoldDB" id="A0AAN6ZIB1"/>
<dbReference type="PANTHER" id="PTHR48070:SF3">
    <property type="entry name" value="ESTERASE DBAE-RELATED"/>
    <property type="match status" value="1"/>
</dbReference>
<evidence type="ECO:0000256" key="2">
    <source>
        <dbReference type="ARBA" id="ARBA00022801"/>
    </source>
</evidence>
<dbReference type="Gene3D" id="3.40.50.1820">
    <property type="entry name" value="alpha/beta hydrolase"/>
    <property type="match status" value="1"/>
</dbReference>